<organism evidence="2 3">
    <name type="scientific">Pseudodesulfovibrio senegalensis</name>
    <dbReference type="NCBI Taxonomy" id="1721087"/>
    <lineage>
        <taxon>Bacteria</taxon>
        <taxon>Pseudomonadati</taxon>
        <taxon>Thermodesulfobacteriota</taxon>
        <taxon>Desulfovibrionia</taxon>
        <taxon>Desulfovibrionales</taxon>
        <taxon>Desulfovibrionaceae</taxon>
    </lineage>
</organism>
<evidence type="ECO:0000259" key="1">
    <source>
        <dbReference type="PROSITE" id="PS51725"/>
    </source>
</evidence>
<keyword evidence="2" id="KW-0503">Monooxygenase</keyword>
<accession>A0A6N6MXC8</accession>
<keyword evidence="2" id="KW-0560">Oxidoreductase</keyword>
<dbReference type="InterPro" id="IPR011008">
    <property type="entry name" value="Dimeric_a/b-barrel"/>
</dbReference>
<dbReference type="PANTHER" id="PTHR33336">
    <property type="entry name" value="QUINOL MONOOXYGENASE YGIN-RELATED"/>
    <property type="match status" value="1"/>
</dbReference>
<dbReference type="SUPFAM" id="SSF54909">
    <property type="entry name" value="Dimeric alpha+beta barrel"/>
    <property type="match status" value="1"/>
</dbReference>
<sequence>METICVHVLFEARPGFGDRLAKVLLRLQDNSRKDSGCLQYDMHRLPDDPDQFMLYERWESQELLDAHLGAEHLAGVQKEMADVLVDKPLITIWNPLKGE</sequence>
<reference evidence="2 3" key="1">
    <citation type="journal article" date="2017" name="Int. J. Syst. Evol. Microbiol.">
        <title>Desulfovibrio senegalensis sp. nov., a mesophilic sulfate reducer isolated from marine sediment.</title>
        <authorList>
            <person name="Thioye A."/>
            <person name="Gam Z.B.A."/>
            <person name="Mbengue M."/>
            <person name="Cayol J.L."/>
            <person name="Joseph-Bartoli M."/>
            <person name="Toure-Kane C."/>
            <person name="Labat M."/>
        </authorList>
    </citation>
    <scope>NUCLEOTIDE SEQUENCE [LARGE SCALE GENOMIC DNA]</scope>
    <source>
        <strain evidence="2 3">DSM 101509</strain>
    </source>
</reference>
<proteinExistence type="predicted"/>
<evidence type="ECO:0000313" key="2">
    <source>
        <dbReference type="EMBL" id="KAB1438963.1"/>
    </source>
</evidence>
<dbReference type="AlphaFoldDB" id="A0A6N6MXC8"/>
<comment type="caution">
    <text evidence="2">The sequence shown here is derived from an EMBL/GenBank/DDBJ whole genome shotgun (WGS) entry which is preliminary data.</text>
</comment>
<dbReference type="GO" id="GO:0004497">
    <property type="term" value="F:monooxygenase activity"/>
    <property type="evidence" value="ECO:0007669"/>
    <property type="project" value="UniProtKB-KW"/>
</dbReference>
<protein>
    <submittedName>
        <fullName evidence="2">Antibiotic biosynthesis monooxygenase</fullName>
    </submittedName>
</protein>
<dbReference type="OrthoDB" id="287932at2"/>
<dbReference type="InterPro" id="IPR050744">
    <property type="entry name" value="AI-2_Isomerase_LsrG"/>
</dbReference>
<dbReference type="RefSeq" id="WP_151151933.1">
    <property type="nucleotide sequence ID" value="NZ_WAIE01000009.1"/>
</dbReference>
<keyword evidence="3" id="KW-1185">Reference proteome</keyword>
<dbReference type="Proteomes" id="UP000438699">
    <property type="component" value="Unassembled WGS sequence"/>
</dbReference>
<evidence type="ECO:0000313" key="3">
    <source>
        <dbReference type="Proteomes" id="UP000438699"/>
    </source>
</evidence>
<name>A0A6N6MXC8_9BACT</name>
<feature type="domain" description="ABM" evidence="1">
    <location>
        <begin position="4"/>
        <end position="92"/>
    </location>
</feature>
<dbReference type="InterPro" id="IPR007138">
    <property type="entry name" value="ABM_dom"/>
</dbReference>
<dbReference type="Pfam" id="PF03992">
    <property type="entry name" value="ABM"/>
    <property type="match status" value="1"/>
</dbReference>
<dbReference type="EMBL" id="WAIE01000009">
    <property type="protein sequence ID" value="KAB1438963.1"/>
    <property type="molecule type" value="Genomic_DNA"/>
</dbReference>
<dbReference type="Gene3D" id="3.30.70.100">
    <property type="match status" value="1"/>
</dbReference>
<dbReference type="PROSITE" id="PS51725">
    <property type="entry name" value="ABM"/>
    <property type="match status" value="1"/>
</dbReference>
<gene>
    <name evidence="2" type="ORF">F8A88_14670</name>
</gene>
<dbReference type="PANTHER" id="PTHR33336:SF15">
    <property type="entry name" value="ABM DOMAIN-CONTAINING PROTEIN"/>
    <property type="match status" value="1"/>
</dbReference>